<name>A0A173RGB9_9FIRM</name>
<feature type="domain" description="DUF559" evidence="7">
    <location>
        <begin position="105"/>
        <end position="144"/>
    </location>
</feature>
<evidence type="ECO:0000313" key="9">
    <source>
        <dbReference type="Proteomes" id="UP000095390"/>
    </source>
</evidence>
<dbReference type="Proteomes" id="UP000095390">
    <property type="component" value="Unassembled WGS sequence"/>
</dbReference>
<keyword evidence="2" id="KW-0255">Endonuclease</keyword>
<dbReference type="RefSeq" id="WP_055182043.1">
    <property type="nucleotide sequence ID" value="NZ_CAUAFF010000001.1"/>
</dbReference>
<dbReference type="Pfam" id="PF03852">
    <property type="entry name" value="Vsr"/>
    <property type="match status" value="1"/>
</dbReference>
<dbReference type="InterPro" id="IPR007569">
    <property type="entry name" value="DUF559"/>
</dbReference>
<sequence length="160" mass="19338">MNRTTPTEPRFHGTVTEKSHKTMSRIRGKDTKIEVTLRKALWQRGYRYRKNYKDLPGRPDIVLTKYKIAIFCDSEFFHGKDWEILKPKLEKGKNPDYWVKKIQRNIERDEEKDKILNFMGWTVVHFWGKDILKNTEECIRVIEETIFDLEMENNDWGEEL</sequence>
<keyword evidence="4 8" id="KW-0378">Hydrolase</keyword>
<dbReference type="CDD" id="cd00221">
    <property type="entry name" value="Vsr"/>
    <property type="match status" value="1"/>
</dbReference>
<comment type="similarity">
    <text evidence="6">Belongs to the Vsr family.</text>
</comment>
<evidence type="ECO:0000256" key="4">
    <source>
        <dbReference type="ARBA" id="ARBA00022801"/>
    </source>
</evidence>
<dbReference type="NCBIfam" id="TIGR00632">
    <property type="entry name" value="vsr"/>
    <property type="match status" value="1"/>
</dbReference>
<gene>
    <name evidence="8" type="primary">vsr_1</name>
    <name evidence="8" type="ORF">ERS852578_00075</name>
</gene>
<dbReference type="InterPro" id="IPR004603">
    <property type="entry name" value="DNA_mismatch_endonuc_vsr"/>
</dbReference>
<dbReference type="EC" id="3.1.-.-" evidence="8"/>
<keyword evidence="5" id="KW-0234">DNA repair</keyword>
<dbReference type="EMBL" id="CYYC01000001">
    <property type="protein sequence ID" value="CUM76338.1"/>
    <property type="molecule type" value="Genomic_DNA"/>
</dbReference>
<dbReference type="SUPFAM" id="SSF52980">
    <property type="entry name" value="Restriction endonuclease-like"/>
    <property type="match status" value="1"/>
</dbReference>
<dbReference type="InterPro" id="IPR011335">
    <property type="entry name" value="Restrct_endonuc-II-like"/>
</dbReference>
<evidence type="ECO:0000313" key="8">
    <source>
        <dbReference type="EMBL" id="CUM76338.1"/>
    </source>
</evidence>
<proteinExistence type="inferred from homology"/>
<dbReference type="Gene3D" id="3.40.960.10">
    <property type="entry name" value="VSR Endonuclease"/>
    <property type="match status" value="1"/>
</dbReference>
<evidence type="ECO:0000256" key="5">
    <source>
        <dbReference type="ARBA" id="ARBA00023204"/>
    </source>
</evidence>
<keyword evidence="1" id="KW-0540">Nuclease</keyword>
<evidence type="ECO:0000256" key="1">
    <source>
        <dbReference type="ARBA" id="ARBA00022722"/>
    </source>
</evidence>
<accession>A0A173RGB9</accession>
<evidence type="ECO:0000256" key="2">
    <source>
        <dbReference type="ARBA" id="ARBA00022759"/>
    </source>
</evidence>
<dbReference type="GO" id="GO:0006298">
    <property type="term" value="P:mismatch repair"/>
    <property type="evidence" value="ECO:0007669"/>
    <property type="project" value="InterPro"/>
</dbReference>
<evidence type="ECO:0000256" key="6">
    <source>
        <dbReference type="ARBA" id="ARBA00029466"/>
    </source>
</evidence>
<evidence type="ECO:0000259" key="7">
    <source>
        <dbReference type="Pfam" id="PF04480"/>
    </source>
</evidence>
<dbReference type="AlphaFoldDB" id="A0A173RGB9"/>
<dbReference type="GO" id="GO:0016787">
    <property type="term" value="F:hydrolase activity"/>
    <property type="evidence" value="ECO:0007669"/>
    <property type="project" value="UniProtKB-KW"/>
</dbReference>
<evidence type="ECO:0000256" key="3">
    <source>
        <dbReference type="ARBA" id="ARBA00022763"/>
    </source>
</evidence>
<protein>
    <submittedName>
        <fullName evidence="8">Very short patch repair protein</fullName>
        <ecNumber evidence="8">3.1.-.-</ecNumber>
    </submittedName>
</protein>
<dbReference type="OrthoDB" id="9801520at2"/>
<keyword evidence="3" id="KW-0227">DNA damage</keyword>
<dbReference type="GO" id="GO:0004519">
    <property type="term" value="F:endonuclease activity"/>
    <property type="evidence" value="ECO:0007669"/>
    <property type="project" value="UniProtKB-KW"/>
</dbReference>
<dbReference type="Pfam" id="PF04480">
    <property type="entry name" value="DUF559"/>
    <property type="match status" value="1"/>
</dbReference>
<reference evidence="8 9" key="1">
    <citation type="submission" date="2015-09" db="EMBL/GenBank/DDBJ databases">
        <authorList>
            <consortium name="Pathogen Informatics"/>
        </authorList>
    </citation>
    <scope>NUCLEOTIDE SEQUENCE [LARGE SCALE GENOMIC DNA]</scope>
    <source>
        <strain evidence="8 9">2789STDY5834966</strain>
    </source>
</reference>
<organism evidence="8 9">
    <name type="scientific">Anaerobutyricum hallii</name>
    <dbReference type="NCBI Taxonomy" id="39488"/>
    <lineage>
        <taxon>Bacteria</taxon>
        <taxon>Bacillati</taxon>
        <taxon>Bacillota</taxon>
        <taxon>Clostridia</taxon>
        <taxon>Lachnospirales</taxon>
        <taxon>Lachnospiraceae</taxon>
        <taxon>Anaerobutyricum</taxon>
    </lineage>
</organism>